<dbReference type="AlphaFoldDB" id="A0A1I0ARL3"/>
<dbReference type="RefSeq" id="WP_090440367.1">
    <property type="nucleotide sequence ID" value="NZ_FOHU01000003.1"/>
</dbReference>
<feature type="domain" description="6-phospho-N-acetylmuramidase N-terminal" evidence="1">
    <location>
        <begin position="2"/>
        <end position="48"/>
    </location>
</feature>
<proteinExistence type="predicted"/>
<dbReference type="Pfam" id="PF19200">
    <property type="entry name" value="MupG_N"/>
    <property type="match status" value="1"/>
</dbReference>
<dbReference type="STRING" id="426128.SAMN05660297_01051"/>
<reference evidence="2 3" key="1">
    <citation type="submission" date="2016-10" db="EMBL/GenBank/DDBJ databases">
        <authorList>
            <person name="de Groot N.N."/>
        </authorList>
    </citation>
    <scope>NUCLEOTIDE SEQUENCE [LARGE SCALE GENOMIC DNA]</scope>
    <source>
        <strain evidence="2 3">DSM 18979</strain>
    </source>
</reference>
<evidence type="ECO:0000313" key="3">
    <source>
        <dbReference type="Proteomes" id="UP000199568"/>
    </source>
</evidence>
<name>A0A1I0ARL3_9FIRM</name>
<organism evidence="2 3">
    <name type="scientific">Natronincola peptidivorans</name>
    <dbReference type="NCBI Taxonomy" id="426128"/>
    <lineage>
        <taxon>Bacteria</taxon>
        <taxon>Bacillati</taxon>
        <taxon>Bacillota</taxon>
        <taxon>Clostridia</taxon>
        <taxon>Peptostreptococcales</taxon>
        <taxon>Natronincolaceae</taxon>
        <taxon>Natronincola</taxon>
    </lineage>
</organism>
<sequence>MLGISVYTGMDYSIEENLNYMRMAEGYGIKTVFTSLHIPEANDKVYAETH</sequence>
<evidence type="ECO:0000313" key="2">
    <source>
        <dbReference type="EMBL" id="SES97042.1"/>
    </source>
</evidence>
<dbReference type="InterPro" id="IPR013785">
    <property type="entry name" value="Aldolase_TIM"/>
</dbReference>
<dbReference type="Gene3D" id="3.20.20.70">
    <property type="entry name" value="Aldolase class I"/>
    <property type="match status" value="1"/>
</dbReference>
<dbReference type="InterPro" id="IPR017853">
    <property type="entry name" value="GH"/>
</dbReference>
<dbReference type="OrthoDB" id="5809921at2"/>
<dbReference type="Proteomes" id="UP000199568">
    <property type="component" value="Unassembled WGS sequence"/>
</dbReference>
<dbReference type="SUPFAM" id="SSF51445">
    <property type="entry name" value="(Trans)glycosidases"/>
    <property type="match status" value="1"/>
</dbReference>
<gene>
    <name evidence="2" type="ORF">SAMN05660297_01051</name>
</gene>
<keyword evidence="3" id="KW-1185">Reference proteome</keyword>
<dbReference type="EMBL" id="FOHU01000003">
    <property type="protein sequence ID" value="SES97042.1"/>
    <property type="molecule type" value="Genomic_DNA"/>
</dbReference>
<dbReference type="InterPro" id="IPR043797">
    <property type="entry name" value="MupG_N"/>
</dbReference>
<evidence type="ECO:0000259" key="1">
    <source>
        <dbReference type="Pfam" id="PF19200"/>
    </source>
</evidence>
<accession>A0A1I0ARL3</accession>
<protein>
    <recommendedName>
        <fullName evidence="1">6-phospho-N-acetylmuramidase N-terminal domain-containing protein</fullName>
    </recommendedName>
</protein>